<dbReference type="SUPFAM" id="SSF56672">
    <property type="entry name" value="DNA/RNA polymerases"/>
    <property type="match status" value="1"/>
</dbReference>
<evidence type="ECO:0000313" key="2">
    <source>
        <dbReference type="EMBL" id="GAF24855.1"/>
    </source>
</evidence>
<dbReference type="PROSITE" id="PS50878">
    <property type="entry name" value="RT_POL"/>
    <property type="match status" value="1"/>
</dbReference>
<dbReference type="Pfam" id="PF00078">
    <property type="entry name" value="RVT_1"/>
    <property type="match status" value="1"/>
</dbReference>
<dbReference type="InterPro" id="IPR000477">
    <property type="entry name" value="RT_dom"/>
</dbReference>
<reference evidence="2" key="1">
    <citation type="journal article" date="2014" name="Gene">
        <title>Genome-guided analysis of transformation efficiency and carbon dioxide assimilation by Moorella thermoacetica Y72.</title>
        <authorList>
            <person name="Tsukahara K."/>
            <person name="Kita A."/>
            <person name="Nakashimada Y."/>
            <person name="Hoshino T."/>
            <person name="Murakami K."/>
        </authorList>
    </citation>
    <scope>NUCLEOTIDE SEQUENCE [LARGE SCALE GENOMIC DNA]</scope>
    <source>
        <strain evidence="2">Y72</strain>
    </source>
</reference>
<keyword evidence="2" id="KW-0808">Transferase</keyword>
<dbReference type="CDD" id="cd01651">
    <property type="entry name" value="RT_G2_intron"/>
    <property type="match status" value="1"/>
</dbReference>
<dbReference type="PANTHER" id="PTHR34047">
    <property type="entry name" value="NUCLEAR INTRON MATURASE 1, MITOCHONDRIAL-RELATED"/>
    <property type="match status" value="1"/>
</dbReference>
<feature type="domain" description="Reverse transcriptase" evidence="1">
    <location>
        <begin position="66"/>
        <end position="317"/>
    </location>
</feature>
<dbReference type="NCBIfam" id="TIGR04416">
    <property type="entry name" value="group_II_RT_mat"/>
    <property type="match status" value="1"/>
</dbReference>
<evidence type="ECO:0000259" key="1">
    <source>
        <dbReference type="PROSITE" id="PS50878"/>
    </source>
</evidence>
<dbReference type="Proteomes" id="UP000063718">
    <property type="component" value="Unassembled WGS sequence"/>
</dbReference>
<dbReference type="InterPro" id="IPR051083">
    <property type="entry name" value="GrpII_Intron_Splice-Mob/Def"/>
</dbReference>
<dbReference type="GO" id="GO:0003964">
    <property type="term" value="F:RNA-directed DNA polymerase activity"/>
    <property type="evidence" value="ECO:0007669"/>
    <property type="project" value="UniProtKB-KW"/>
</dbReference>
<dbReference type="AlphaFoldDB" id="A0A0S6U6U2"/>
<keyword evidence="2" id="KW-0548">Nucleotidyltransferase</keyword>
<sequence length="323" mass="37520">MTTKLARIAEVSRTRPKERFTSLMHLIAADMLRICHVELKANRATGVDGITKEQYGDNLEANIQSLLERLKRKSYRPQPVRRVYIPKPGSDKKRPLGIPAYEDKIVQLAASKILNAIYEAEFSDMSFGFRPQRGCHDALKLLNYLIVARKVNYIVDADIKGFFDHVNHDWLMRFLEHRIADPNFLRLIRRFLKAGIMENGELRDATEGTPQGGIVSPILANIYLHYVLDLWFEKAVRKHCRGEAYMVRYADDFICCFQYKHEAEAFYQALRARLAKFSLSVAEEKTKIIPFGRFATQWCKRMGQNKTDTFDFLDFTHYCNTSH</sequence>
<protein>
    <submittedName>
        <fullName evidence="2">Retron-type reverse transcriptase</fullName>
    </submittedName>
</protein>
<dbReference type="EMBL" id="DF238840">
    <property type="protein sequence ID" value="GAF24855.1"/>
    <property type="molecule type" value="Genomic_DNA"/>
</dbReference>
<keyword evidence="2" id="KW-0695">RNA-directed DNA polymerase</keyword>
<organism evidence="2">
    <name type="scientific">Moorella thermoacetica Y72</name>
    <dbReference type="NCBI Taxonomy" id="1325331"/>
    <lineage>
        <taxon>Bacteria</taxon>
        <taxon>Bacillati</taxon>
        <taxon>Bacillota</taxon>
        <taxon>Clostridia</taxon>
        <taxon>Neomoorellales</taxon>
        <taxon>Neomoorellaceae</taxon>
        <taxon>Neomoorella</taxon>
    </lineage>
</organism>
<proteinExistence type="predicted"/>
<dbReference type="PANTHER" id="PTHR34047:SF8">
    <property type="entry name" value="PROTEIN YKFC"/>
    <property type="match status" value="1"/>
</dbReference>
<accession>A0A0S6U6U2</accession>
<dbReference type="InterPro" id="IPR030931">
    <property type="entry name" value="Group_II_RT_mat"/>
</dbReference>
<name>A0A0S6U6U2_NEOTH</name>
<gene>
    <name evidence="2" type="ORF">MTY_0183</name>
</gene>
<dbReference type="InterPro" id="IPR043502">
    <property type="entry name" value="DNA/RNA_pol_sf"/>
</dbReference>